<dbReference type="AlphaFoldDB" id="A0A2N5W3B6"/>
<evidence type="ECO:0000313" key="3">
    <source>
        <dbReference type="Proteomes" id="UP000235388"/>
    </source>
</evidence>
<keyword evidence="3" id="KW-1185">Reference proteome</keyword>
<feature type="region of interest" description="Disordered" evidence="1">
    <location>
        <begin position="303"/>
        <end position="337"/>
    </location>
</feature>
<organism evidence="2 3">
    <name type="scientific">Puccinia coronata f. sp. avenae</name>
    <dbReference type="NCBI Taxonomy" id="200324"/>
    <lineage>
        <taxon>Eukaryota</taxon>
        <taxon>Fungi</taxon>
        <taxon>Dikarya</taxon>
        <taxon>Basidiomycota</taxon>
        <taxon>Pucciniomycotina</taxon>
        <taxon>Pucciniomycetes</taxon>
        <taxon>Pucciniales</taxon>
        <taxon>Pucciniaceae</taxon>
        <taxon>Puccinia</taxon>
    </lineage>
</organism>
<proteinExistence type="predicted"/>
<reference evidence="2 3" key="1">
    <citation type="submission" date="2017-11" db="EMBL/GenBank/DDBJ databases">
        <title>De novo assembly and phasing of dikaryotic genomes from two isolates of Puccinia coronata f. sp. avenae, the causal agent of oat crown rust.</title>
        <authorList>
            <person name="Miller M.E."/>
            <person name="Zhang Y."/>
            <person name="Omidvar V."/>
            <person name="Sperschneider J."/>
            <person name="Schwessinger B."/>
            <person name="Raley C."/>
            <person name="Palmer J.M."/>
            <person name="Garnica D."/>
            <person name="Upadhyaya N."/>
            <person name="Rathjen J."/>
            <person name="Taylor J.M."/>
            <person name="Park R.F."/>
            <person name="Dodds P.N."/>
            <person name="Hirsch C.D."/>
            <person name="Kianian S.F."/>
            <person name="Figueroa M."/>
        </authorList>
    </citation>
    <scope>NUCLEOTIDE SEQUENCE [LARGE SCALE GENOMIC DNA]</scope>
    <source>
        <strain evidence="2">12NC29</strain>
    </source>
</reference>
<protein>
    <submittedName>
        <fullName evidence="2">Uncharacterized protein</fullName>
    </submittedName>
</protein>
<accession>A0A2N5W3B6</accession>
<sequence>MSNNIAYSKKNDARTIFPHGFDNYILSQELSLNGNHSSLDALEEANHRLLFGPCPTTRLTNDVTMTNHPTSVIVVDAARHANLVFDIAAYHQLGEAKITGSAAYIYNEQFREFVRMKAAWIFLLIPGLEEYSNNPHKNGALAKTLYYLSLLLDGILETQRITIKSPAPNCNTMLAAIYANLPPINEKMTKEQIKTQVKLNEPMQICITCCRLVMVYYYAHKPNNASQWAEIDKRLRVLQGKFKGISTSAPAATAASSHQALPRLDVHNHAQLAGFGAASSPRALPQLDARHVIQPTVHIQRWPHRMGQADSNGSKLTITSRGASAAKPTRAHNVGLA</sequence>
<evidence type="ECO:0000256" key="1">
    <source>
        <dbReference type="SAM" id="MobiDB-lite"/>
    </source>
</evidence>
<dbReference type="EMBL" id="PGCJ01000017">
    <property type="protein sequence ID" value="PLW56727.1"/>
    <property type="molecule type" value="Genomic_DNA"/>
</dbReference>
<dbReference type="Proteomes" id="UP000235388">
    <property type="component" value="Unassembled WGS sequence"/>
</dbReference>
<feature type="compositionally biased region" description="Polar residues" evidence="1">
    <location>
        <begin position="309"/>
        <end position="322"/>
    </location>
</feature>
<evidence type="ECO:0000313" key="2">
    <source>
        <dbReference type="EMBL" id="PLW56727.1"/>
    </source>
</evidence>
<gene>
    <name evidence="2" type="ORF">PCANC_01640</name>
</gene>
<comment type="caution">
    <text evidence="2">The sequence shown here is derived from an EMBL/GenBank/DDBJ whole genome shotgun (WGS) entry which is preliminary data.</text>
</comment>
<name>A0A2N5W3B6_9BASI</name>